<evidence type="ECO:0008006" key="3">
    <source>
        <dbReference type="Google" id="ProtNLM"/>
    </source>
</evidence>
<name>A0A1R1ALW4_PAELA</name>
<dbReference type="RefSeq" id="WP_076326437.1">
    <property type="nucleotide sequence ID" value="NZ_MRTF01000020.1"/>
</dbReference>
<dbReference type="OrthoDB" id="1767129at2"/>
<dbReference type="Proteomes" id="UP000187074">
    <property type="component" value="Unassembled WGS sequence"/>
</dbReference>
<dbReference type="InterPro" id="IPR046557">
    <property type="entry name" value="DUF6711"/>
</dbReference>
<reference evidence="1 2" key="1">
    <citation type="submission" date="2016-11" db="EMBL/GenBank/DDBJ databases">
        <title>Paenibacillus species isolates.</title>
        <authorList>
            <person name="Beno S.M."/>
        </authorList>
    </citation>
    <scope>NUCLEOTIDE SEQUENCE [LARGE SCALE GENOMIC DNA]</scope>
    <source>
        <strain evidence="1 2">FSL F4-0100</strain>
    </source>
</reference>
<organism evidence="1 2">
    <name type="scientific">Paenibacillus lautus</name>
    <name type="common">Bacillus lautus</name>
    <dbReference type="NCBI Taxonomy" id="1401"/>
    <lineage>
        <taxon>Bacteria</taxon>
        <taxon>Bacillati</taxon>
        <taxon>Bacillota</taxon>
        <taxon>Bacilli</taxon>
        <taxon>Bacillales</taxon>
        <taxon>Paenibacillaceae</taxon>
        <taxon>Paenibacillus</taxon>
    </lineage>
</organism>
<dbReference type="AlphaFoldDB" id="A0A1R1ALW4"/>
<evidence type="ECO:0000313" key="1">
    <source>
        <dbReference type="EMBL" id="OME86533.1"/>
    </source>
</evidence>
<dbReference type="Pfam" id="PF20458">
    <property type="entry name" value="DUF6711"/>
    <property type="match status" value="1"/>
</dbReference>
<accession>A0A1R1ALW4</accession>
<proteinExistence type="predicted"/>
<sequence>MQLTINGQAIAVFPSQFTVTTMDLDDGESTVRTADGTLNRDRIAVKRQIEMSWGPLSWSNISAILRAMENVFFSFTYPDPITGKYETKTFYVGNRPAPFAIAKGNEIMWNGLKVTLTEK</sequence>
<comment type="caution">
    <text evidence="1">The sequence shown here is derived from an EMBL/GenBank/DDBJ whole genome shotgun (WGS) entry which is preliminary data.</text>
</comment>
<dbReference type="STRING" id="1401.BK123_32545"/>
<dbReference type="EMBL" id="MRTF01000020">
    <property type="protein sequence ID" value="OME86533.1"/>
    <property type="molecule type" value="Genomic_DNA"/>
</dbReference>
<evidence type="ECO:0000313" key="2">
    <source>
        <dbReference type="Proteomes" id="UP000187074"/>
    </source>
</evidence>
<protein>
    <recommendedName>
        <fullName evidence="3">Prophage protein</fullName>
    </recommendedName>
</protein>
<gene>
    <name evidence="1" type="ORF">BK123_32545</name>
</gene>